<proteinExistence type="inferred from homology"/>
<evidence type="ECO:0000259" key="5">
    <source>
        <dbReference type="Pfam" id="PF00501"/>
    </source>
</evidence>
<reference evidence="8" key="1">
    <citation type="submission" date="2023-01" db="EMBL/GenBank/DDBJ databases">
        <title>Key to firefly adult light organ development and bioluminescence: homeobox transcription factors regulate luciferase expression and transportation to peroxisome.</title>
        <authorList>
            <person name="Fu X."/>
        </authorList>
    </citation>
    <scope>NUCLEOTIDE SEQUENCE [LARGE SCALE GENOMIC DNA]</scope>
</reference>
<dbReference type="GO" id="GO:0016405">
    <property type="term" value="F:CoA-ligase activity"/>
    <property type="evidence" value="ECO:0007669"/>
    <property type="project" value="TreeGrafter"/>
</dbReference>
<dbReference type="InterPro" id="IPR025110">
    <property type="entry name" value="AMP-bd_C"/>
</dbReference>
<comment type="similarity">
    <text evidence="2">Belongs to the ATP-dependent AMP-binding enzyme family.</text>
</comment>
<dbReference type="AlphaFoldDB" id="A0AAN7SKW6"/>
<feature type="domain" description="AMP-dependent synthetase/ligase" evidence="5">
    <location>
        <begin position="14"/>
        <end position="376"/>
    </location>
</feature>
<evidence type="ECO:0000313" key="8">
    <source>
        <dbReference type="Proteomes" id="UP001353858"/>
    </source>
</evidence>
<evidence type="ECO:0000313" key="7">
    <source>
        <dbReference type="EMBL" id="KAK4872968.1"/>
    </source>
</evidence>
<dbReference type="Pfam" id="PF00501">
    <property type="entry name" value="AMP-binding"/>
    <property type="match status" value="1"/>
</dbReference>
<sequence>MDPRGVGYEFFQNFQKYATKTIQIDALTGEEDTYESVLQRSIRVALKLLEFGLTPNDTISTCSLNHVNNCVPIFASLFIGVKSASFDYRMHDTEAVLLMEQISPKVIFVDFESLSFIELILKQANITADIIVFGETPNYINFFDLLSPNPDEHEFRPVEIDEAETAIIFFTSGSCGMPKGVCLSHGLFLEQIAVTLDLNEPYERIWDSSSFYWTNSLFYWAISIFNGGCRILVPTANDAELVWKSITNYKPTYICITPYELRWVWKFKPDDVCVDSVKTVDINGGPLPEHELVQYRKFFSNAKLAPQYGSTEAGVVLFFQTNTEKDLEFYNKKKTASGSVLNGISYKIVDVDTEEILGPNQQGELRIKMKNLFFTYHNGDALEEFDSDGWFKTGDIMYYDEDYYFYFVERLKVMIKFQALTLSPKIIENVLMLRDDISAACVIGIEDIEDDEHLMAVVELNNGCVTEDDFEKNVCQYVQEKLGDKFLLDAGVRIVDKIPSTPSGKYNRRKLKMMFNKIEIVQE</sequence>
<dbReference type="Gene3D" id="3.40.50.12780">
    <property type="entry name" value="N-terminal domain of ligase-like"/>
    <property type="match status" value="1"/>
</dbReference>
<dbReference type="Proteomes" id="UP001353858">
    <property type="component" value="Unassembled WGS sequence"/>
</dbReference>
<dbReference type="Gene3D" id="3.30.300.30">
    <property type="match status" value="1"/>
</dbReference>
<evidence type="ECO:0000256" key="4">
    <source>
        <dbReference type="ARBA" id="ARBA00023140"/>
    </source>
</evidence>
<evidence type="ECO:0000256" key="2">
    <source>
        <dbReference type="ARBA" id="ARBA00006432"/>
    </source>
</evidence>
<evidence type="ECO:0000256" key="1">
    <source>
        <dbReference type="ARBA" id="ARBA00004275"/>
    </source>
</evidence>
<feature type="domain" description="AMP-binding enzyme C-terminal" evidence="6">
    <location>
        <begin position="427"/>
        <end position="505"/>
    </location>
</feature>
<dbReference type="GO" id="GO:0005777">
    <property type="term" value="C:peroxisome"/>
    <property type="evidence" value="ECO:0007669"/>
    <property type="project" value="UniProtKB-SubCell"/>
</dbReference>
<evidence type="ECO:0000256" key="3">
    <source>
        <dbReference type="ARBA" id="ARBA00022598"/>
    </source>
</evidence>
<evidence type="ECO:0000259" key="6">
    <source>
        <dbReference type="Pfam" id="PF13193"/>
    </source>
</evidence>
<keyword evidence="4" id="KW-0576">Peroxisome</keyword>
<dbReference type="EMBL" id="JARPUR010000007">
    <property type="protein sequence ID" value="KAK4872968.1"/>
    <property type="molecule type" value="Genomic_DNA"/>
</dbReference>
<accession>A0AAN7SKW6</accession>
<name>A0AAN7SKW6_9COLE</name>
<dbReference type="InterPro" id="IPR042099">
    <property type="entry name" value="ANL_N_sf"/>
</dbReference>
<organism evidence="7 8">
    <name type="scientific">Aquatica leii</name>
    <dbReference type="NCBI Taxonomy" id="1421715"/>
    <lineage>
        <taxon>Eukaryota</taxon>
        <taxon>Metazoa</taxon>
        <taxon>Ecdysozoa</taxon>
        <taxon>Arthropoda</taxon>
        <taxon>Hexapoda</taxon>
        <taxon>Insecta</taxon>
        <taxon>Pterygota</taxon>
        <taxon>Neoptera</taxon>
        <taxon>Endopterygota</taxon>
        <taxon>Coleoptera</taxon>
        <taxon>Polyphaga</taxon>
        <taxon>Elateriformia</taxon>
        <taxon>Elateroidea</taxon>
        <taxon>Lampyridae</taxon>
        <taxon>Luciolinae</taxon>
        <taxon>Aquatica</taxon>
    </lineage>
</organism>
<dbReference type="PANTHER" id="PTHR24096:SF149">
    <property type="entry name" value="AMP-BINDING DOMAIN-CONTAINING PROTEIN-RELATED"/>
    <property type="match status" value="1"/>
</dbReference>
<gene>
    <name evidence="7" type="ORF">RN001_014997</name>
</gene>
<comment type="caution">
    <text evidence="7">The sequence shown here is derived from an EMBL/GenBank/DDBJ whole genome shotgun (WGS) entry which is preliminary data.</text>
</comment>
<comment type="subcellular location">
    <subcellularLocation>
        <location evidence="1">Peroxisome</location>
    </subcellularLocation>
</comment>
<dbReference type="SUPFAM" id="SSF56801">
    <property type="entry name" value="Acetyl-CoA synthetase-like"/>
    <property type="match status" value="1"/>
</dbReference>
<dbReference type="InterPro" id="IPR000873">
    <property type="entry name" value="AMP-dep_synth/lig_dom"/>
</dbReference>
<protein>
    <submittedName>
        <fullName evidence="7">Uncharacterized protein</fullName>
    </submittedName>
</protein>
<dbReference type="Pfam" id="PF13193">
    <property type="entry name" value="AMP-binding_C"/>
    <property type="match status" value="1"/>
</dbReference>
<keyword evidence="3" id="KW-0436">Ligase</keyword>
<keyword evidence="8" id="KW-1185">Reference proteome</keyword>
<dbReference type="PANTHER" id="PTHR24096">
    <property type="entry name" value="LONG-CHAIN-FATTY-ACID--COA LIGASE"/>
    <property type="match status" value="1"/>
</dbReference>
<dbReference type="InterPro" id="IPR045851">
    <property type="entry name" value="AMP-bd_C_sf"/>
</dbReference>